<comment type="similarity">
    <text evidence="1">Belongs to the carotenoid/retinoid oxidoreductase family. CrtN subfamily.</text>
</comment>
<dbReference type="PANTHER" id="PTHR43734">
    <property type="entry name" value="PHYTOENE DESATURASE"/>
    <property type="match status" value="1"/>
</dbReference>
<evidence type="ECO:0000313" key="5">
    <source>
        <dbReference type="Proteomes" id="UP001652445"/>
    </source>
</evidence>
<dbReference type="Gene3D" id="3.90.660.50">
    <property type="match status" value="1"/>
</dbReference>
<evidence type="ECO:0000256" key="2">
    <source>
        <dbReference type="SAM" id="Phobius"/>
    </source>
</evidence>
<organism evidence="4 5">
    <name type="scientific">Paenibacillus baimaensis</name>
    <dbReference type="NCBI Taxonomy" id="2982185"/>
    <lineage>
        <taxon>Bacteria</taxon>
        <taxon>Bacillati</taxon>
        <taxon>Bacillota</taxon>
        <taxon>Bacilli</taxon>
        <taxon>Bacillales</taxon>
        <taxon>Paenibacillaceae</taxon>
        <taxon>Paenibacillus</taxon>
    </lineage>
</organism>
<keyword evidence="2" id="KW-1133">Transmembrane helix</keyword>
<evidence type="ECO:0000256" key="1">
    <source>
        <dbReference type="ARBA" id="ARBA00038322"/>
    </source>
</evidence>
<protein>
    <submittedName>
        <fullName evidence="4">FAD-dependent oxidoreductase</fullName>
    </submittedName>
</protein>
<gene>
    <name evidence="4" type="ORF">OB236_10485</name>
</gene>
<dbReference type="InterPro" id="IPR002937">
    <property type="entry name" value="Amino_oxidase"/>
</dbReference>
<feature type="domain" description="Amine oxidase" evidence="3">
    <location>
        <begin position="60"/>
        <end position="318"/>
    </location>
</feature>
<keyword evidence="5" id="KW-1185">Reference proteome</keyword>
<name>A0ABT2UD33_9BACL</name>
<accession>A0ABT2UD33</accession>
<dbReference type="PANTHER" id="PTHR43734:SF1">
    <property type="entry name" value="PHYTOENE DESATURASE"/>
    <property type="match status" value="1"/>
</dbReference>
<comment type="caution">
    <text evidence="4">The sequence shown here is derived from an EMBL/GenBank/DDBJ whole genome shotgun (WGS) entry which is preliminary data.</text>
</comment>
<dbReference type="SUPFAM" id="SSF51905">
    <property type="entry name" value="FAD/NAD(P)-binding domain"/>
    <property type="match status" value="1"/>
</dbReference>
<dbReference type="Pfam" id="PF01593">
    <property type="entry name" value="Amino_oxidase"/>
    <property type="match status" value="1"/>
</dbReference>
<keyword evidence="2" id="KW-0472">Membrane</keyword>
<keyword evidence="2" id="KW-0812">Transmembrane</keyword>
<evidence type="ECO:0000259" key="3">
    <source>
        <dbReference type="Pfam" id="PF01593"/>
    </source>
</evidence>
<reference evidence="4 5" key="1">
    <citation type="submission" date="2022-09" db="EMBL/GenBank/DDBJ databases">
        <authorList>
            <person name="Han X.L."/>
            <person name="Wang Q."/>
            <person name="Lu T."/>
        </authorList>
    </citation>
    <scope>NUCLEOTIDE SEQUENCE [LARGE SCALE GENOMIC DNA]</scope>
    <source>
        <strain evidence="4 5">WQ 127069</strain>
    </source>
</reference>
<dbReference type="EMBL" id="JAOQIO010000025">
    <property type="protein sequence ID" value="MCU6792554.1"/>
    <property type="molecule type" value="Genomic_DNA"/>
</dbReference>
<evidence type="ECO:0000313" key="4">
    <source>
        <dbReference type="EMBL" id="MCU6792554.1"/>
    </source>
</evidence>
<dbReference type="Proteomes" id="UP001652445">
    <property type="component" value="Unassembled WGS sequence"/>
</dbReference>
<proteinExistence type="inferred from homology"/>
<feature type="transmembrane region" description="Helical" evidence="2">
    <location>
        <begin position="6"/>
        <end position="28"/>
    </location>
</feature>
<sequence length="480" mass="53209">MNSKDYFLLFQIWVVLFFASSTISFLIVSHSASLPRHTGTKSKGMIPMLKYEVAVVGGGIAGLTAAIYAAKAGKQTIVIEKQDRLGGRAISNKKKGAYFNLGGHALYHGDALATFRELGLSLQGNQPSINGYGIWKGKLLTMPMGFKSLFTTPLLTWKGKMELASWLTKLGKLDTHRYDQICLREWVEGNLYDLMVRNLFYSLLRTASYVVAPDLQAAGPVLKQLQNSLKGVLYLDRGWGATVDELEKKATDHGVTFLKKSKVVSIDHHNGIVQQVVCEDGTKIQAKNIIVTSPPAITCQLVPRAEATALHIWKEQAIEITAACLDVALRRLPKPKQQFVYGIDQTVFLSNQSRAAYLSEDGAQVISVIKYQGNGEESDKELQVLEKTLDLVQPGWKDELIVSQYLPKITVSYDFMHTKRQENPGPAVPEITGLYVAGEWVTHGELLVDAATASAKRAVQHILSQESKERGYFRELRDIV</sequence>
<feature type="transmembrane region" description="Helical" evidence="2">
    <location>
        <begin position="49"/>
        <end position="70"/>
    </location>
</feature>
<dbReference type="Gene3D" id="3.50.50.60">
    <property type="entry name" value="FAD/NAD(P)-binding domain"/>
    <property type="match status" value="1"/>
</dbReference>
<dbReference type="InterPro" id="IPR036188">
    <property type="entry name" value="FAD/NAD-bd_sf"/>
</dbReference>